<evidence type="ECO:0000313" key="3">
    <source>
        <dbReference type="Proteomes" id="UP000198707"/>
    </source>
</evidence>
<name>A0A1H7AP43_9ACTN</name>
<protein>
    <submittedName>
        <fullName evidence="2">Uncharacterized protein</fullName>
    </submittedName>
</protein>
<feature type="transmembrane region" description="Helical" evidence="1">
    <location>
        <begin position="36"/>
        <end position="53"/>
    </location>
</feature>
<evidence type="ECO:0000313" key="2">
    <source>
        <dbReference type="EMBL" id="SEJ66404.1"/>
    </source>
</evidence>
<organism evidence="2 3">
    <name type="scientific">Micromonospora phaseoli</name>
    <dbReference type="NCBI Taxonomy" id="1144548"/>
    <lineage>
        <taxon>Bacteria</taxon>
        <taxon>Bacillati</taxon>
        <taxon>Actinomycetota</taxon>
        <taxon>Actinomycetes</taxon>
        <taxon>Micromonosporales</taxon>
        <taxon>Micromonosporaceae</taxon>
        <taxon>Micromonospora</taxon>
    </lineage>
</organism>
<keyword evidence="3" id="KW-1185">Reference proteome</keyword>
<keyword evidence="1" id="KW-0812">Transmembrane</keyword>
<dbReference type="OrthoDB" id="3634279at2"/>
<dbReference type="AlphaFoldDB" id="A0A1H7AP43"/>
<keyword evidence="1" id="KW-0472">Membrane</keyword>
<sequence>MASRGKSKLWQYWGYGVLAVLLLSLGSTAFGPAVYAVLLGLLLLFVLFQAPVYSGAINRRRGSVVEFCRNNSFGLFLGCHLRQHEWQKLGSDWWSLSWREKTQGLWSGGQAKLATLSFAVGTVVSVAGLFK</sequence>
<gene>
    <name evidence="2" type="ORF">SAMN05443287_106210</name>
</gene>
<dbReference type="RefSeq" id="WP_092381027.1">
    <property type="nucleotide sequence ID" value="NZ_BOPI01000002.1"/>
</dbReference>
<keyword evidence="1" id="KW-1133">Transmembrane helix</keyword>
<feature type="transmembrane region" description="Helical" evidence="1">
    <location>
        <begin position="12"/>
        <end position="30"/>
    </location>
</feature>
<reference evidence="3" key="1">
    <citation type="submission" date="2016-10" db="EMBL/GenBank/DDBJ databases">
        <authorList>
            <person name="Varghese N."/>
            <person name="Submissions S."/>
        </authorList>
    </citation>
    <scope>NUCLEOTIDE SEQUENCE [LARGE SCALE GENOMIC DNA]</scope>
    <source>
        <strain evidence="3">CGMCC 4.7038</strain>
    </source>
</reference>
<evidence type="ECO:0000256" key="1">
    <source>
        <dbReference type="SAM" id="Phobius"/>
    </source>
</evidence>
<dbReference type="EMBL" id="FNYV01000006">
    <property type="protein sequence ID" value="SEJ66404.1"/>
    <property type="molecule type" value="Genomic_DNA"/>
</dbReference>
<proteinExistence type="predicted"/>
<accession>A0A1H7AP43</accession>
<dbReference type="Proteomes" id="UP000198707">
    <property type="component" value="Unassembled WGS sequence"/>
</dbReference>